<feature type="transmembrane region" description="Helical" evidence="1">
    <location>
        <begin position="107"/>
        <end position="126"/>
    </location>
</feature>
<feature type="transmembrane region" description="Helical" evidence="1">
    <location>
        <begin position="21"/>
        <end position="39"/>
    </location>
</feature>
<feature type="transmembrane region" description="Helical" evidence="1">
    <location>
        <begin position="272"/>
        <end position="294"/>
    </location>
</feature>
<dbReference type="Proteomes" id="UP000326029">
    <property type="component" value="Chromosome"/>
</dbReference>
<feature type="transmembrane region" description="Helical" evidence="1">
    <location>
        <begin position="230"/>
        <end position="251"/>
    </location>
</feature>
<dbReference type="PANTHER" id="PTHR36840:SF1">
    <property type="entry name" value="BLL5714 PROTEIN"/>
    <property type="match status" value="1"/>
</dbReference>
<keyword evidence="1" id="KW-0472">Membrane</keyword>
<name>A0AAV4KTA2_9ACTN</name>
<dbReference type="Proteomes" id="UP000642014">
    <property type="component" value="Unassembled WGS sequence"/>
</dbReference>
<evidence type="ECO:0000256" key="1">
    <source>
        <dbReference type="SAM" id="Phobius"/>
    </source>
</evidence>
<feature type="transmembrane region" description="Helical" evidence="1">
    <location>
        <begin position="162"/>
        <end position="181"/>
    </location>
</feature>
<evidence type="ECO:0000313" key="4">
    <source>
        <dbReference type="Proteomes" id="UP000326029"/>
    </source>
</evidence>
<reference evidence="2 5" key="1">
    <citation type="journal article" date="2014" name="Int. J. Syst. Evol. Microbiol.">
        <title>Complete genome sequence of Corynebacterium casei LMG S-19264T (=DSM 44701T), isolated from a smear-ripened cheese.</title>
        <authorList>
            <consortium name="US DOE Joint Genome Institute (JGI-PGF)"/>
            <person name="Walter F."/>
            <person name="Albersmeier A."/>
            <person name="Kalinowski J."/>
            <person name="Ruckert C."/>
        </authorList>
    </citation>
    <scope>NUCLEOTIDE SEQUENCE [LARGE SCALE GENOMIC DNA]</scope>
    <source>
        <strain evidence="2 5">JCM 4205</strain>
    </source>
</reference>
<evidence type="ECO:0000313" key="3">
    <source>
        <dbReference type="EMBL" id="QEV36013.1"/>
    </source>
</evidence>
<accession>A0AAV4KTA2</accession>
<feature type="transmembrane region" description="Helical" evidence="1">
    <location>
        <begin position="51"/>
        <end position="73"/>
    </location>
</feature>
<dbReference type="AlphaFoldDB" id="A0AAV4KTA2"/>
<keyword evidence="1" id="KW-0812">Transmembrane</keyword>
<reference evidence="3 4" key="2">
    <citation type="submission" date="2017-09" db="EMBL/GenBank/DDBJ databases">
        <authorList>
            <person name="Lee N."/>
            <person name="Cho B.-K."/>
        </authorList>
    </citation>
    <scope>NUCLEOTIDE SEQUENCE [LARGE SCALE GENOMIC DNA]</scope>
    <source>
        <strain evidence="3 4">ATCC 19740</strain>
    </source>
</reference>
<sequence>MSDSDTPREKAIRRQVSPLELFFDLVFVFAVSQLAHHLVEHLTWRGAAETAVLLVAVFGTWAFTSFEATLLDITRPRTRFTVLAVMGLGLFMNAAISRAFAGSAWLFVVPLLLIMIGVQALAAFGAPTKDMRRHYQRGLVWTATSAPLWVVGATQAPGPRLWWWAAAALIDLTGTWLAHPLPGRVLHSTHLDFDAEHMLERLRLFLILLLGETVLTIGRTMAVVPVDAPAVLASAGVFVALVSLWAVYFGGGEDVVAVHVARTSDPIRSVRWGINVTYCALAALVTVAVASELVISHPLDQGSVRLALVLFGGPVLYLASQAWYYHATTRQAWAQRLMACAVCVPAAVASLWLPSLVSLVLLDLILVTTAVVLSRAHRRLADALRSADGAPA</sequence>
<feature type="transmembrane region" description="Helical" evidence="1">
    <location>
        <begin position="306"/>
        <end position="325"/>
    </location>
</feature>
<feature type="transmembrane region" description="Helical" evidence="1">
    <location>
        <begin position="337"/>
        <end position="353"/>
    </location>
</feature>
<evidence type="ECO:0000313" key="5">
    <source>
        <dbReference type="Proteomes" id="UP000642014"/>
    </source>
</evidence>
<keyword evidence="4" id="KW-1185">Reference proteome</keyword>
<protein>
    <submittedName>
        <fullName evidence="3">Low temperature requirement protein A</fullName>
    </submittedName>
    <submittedName>
        <fullName evidence="2">Membrane protein</fullName>
    </submittedName>
</protein>
<feature type="transmembrane region" description="Helical" evidence="1">
    <location>
        <begin position="202"/>
        <end position="224"/>
    </location>
</feature>
<reference evidence="2" key="3">
    <citation type="submission" date="2023-08" db="EMBL/GenBank/DDBJ databases">
        <authorList>
            <person name="Sun Q."/>
            <person name="Ohkuma M."/>
        </authorList>
    </citation>
    <scope>NUCLEOTIDE SEQUENCE</scope>
    <source>
        <strain evidence="2">JCM 4205</strain>
    </source>
</reference>
<dbReference type="InterPro" id="IPR010640">
    <property type="entry name" value="Low_temperature_requirement_A"/>
</dbReference>
<gene>
    <name evidence="3" type="ORF">CP977_30785</name>
    <name evidence="2" type="ORF">GCM10010497_62250</name>
</gene>
<organism evidence="2 5">
    <name type="scientific">Streptomyces cinereoruber</name>
    <dbReference type="NCBI Taxonomy" id="67260"/>
    <lineage>
        <taxon>Bacteria</taxon>
        <taxon>Bacillati</taxon>
        <taxon>Actinomycetota</taxon>
        <taxon>Actinomycetes</taxon>
        <taxon>Kitasatosporales</taxon>
        <taxon>Streptomycetaceae</taxon>
        <taxon>Streptomyces</taxon>
    </lineage>
</organism>
<dbReference type="PANTHER" id="PTHR36840">
    <property type="entry name" value="BLL5714 PROTEIN"/>
    <property type="match status" value="1"/>
</dbReference>
<evidence type="ECO:0000313" key="2">
    <source>
        <dbReference type="EMBL" id="GGR50353.1"/>
    </source>
</evidence>
<dbReference type="RefSeq" id="WP_152371208.1">
    <property type="nucleotide sequence ID" value="NZ_BMSJ01000016.1"/>
</dbReference>
<feature type="transmembrane region" description="Helical" evidence="1">
    <location>
        <begin position="138"/>
        <end position="156"/>
    </location>
</feature>
<dbReference type="EMBL" id="BMSJ01000016">
    <property type="protein sequence ID" value="GGR50353.1"/>
    <property type="molecule type" value="Genomic_DNA"/>
</dbReference>
<dbReference type="EMBL" id="CP023693">
    <property type="protein sequence ID" value="QEV36013.1"/>
    <property type="molecule type" value="Genomic_DNA"/>
</dbReference>
<keyword evidence="1" id="KW-1133">Transmembrane helix</keyword>
<dbReference type="GeneID" id="95458150"/>
<feature type="transmembrane region" description="Helical" evidence="1">
    <location>
        <begin position="80"/>
        <end position="101"/>
    </location>
</feature>
<proteinExistence type="predicted"/>
<dbReference type="Pfam" id="PF06772">
    <property type="entry name" value="LtrA"/>
    <property type="match status" value="1"/>
</dbReference>